<dbReference type="InterPro" id="IPR036388">
    <property type="entry name" value="WH-like_DNA-bd_sf"/>
</dbReference>
<evidence type="ECO:0000259" key="5">
    <source>
        <dbReference type="PROSITE" id="PS50987"/>
    </source>
</evidence>
<dbReference type="RefSeq" id="WP_115594345.1">
    <property type="nucleotide sequence ID" value="NZ_QRHA01000014.1"/>
</dbReference>
<keyword evidence="2" id="KW-0805">Transcription regulation</keyword>
<dbReference type="PROSITE" id="PS50987">
    <property type="entry name" value="HTH_ARSR_2"/>
    <property type="match status" value="1"/>
</dbReference>
<dbReference type="InterPro" id="IPR036390">
    <property type="entry name" value="WH_DNA-bd_sf"/>
</dbReference>
<evidence type="ECO:0000313" key="7">
    <source>
        <dbReference type="Proteomes" id="UP000256561"/>
    </source>
</evidence>
<name>A0A3D8M3A2_9ALTE</name>
<keyword evidence="3" id="KW-0238">DNA-binding</keyword>
<dbReference type="PANTHER" id="PTHR33154:SF18">
    <property type="entry name" value="ARSENICAL RESISTANCE OPERON REPRESSOR"/>
    <property type="match status" value="1"/>
</dbReference>
<dbReference type="GO" id="GO:0003677">
    <property type="term" value="F:DNA binding"/>
    <property type="evidence" value="ECO:0007669"/>
    <property type="project" value="UniProtKB-KW"/>
</dbReference>
<dbReference type="Gene3D" id="1.10.10.10">
    <property type="entry name" value="Winged helix-like DNA-binding domain superfamily/Winged helix DNA-binding domain"/>
    <property type="match status" value="1"/>
</dbReference>
<dbReference type="SUPFAM" id="SSF46785">
    <property type="entry name" value="Winged helix' DNA-binding domain"/>
    <property type="match status" value="1"/>
</dbReference>
<dbReference type="PROSITE" id="PS00846">
    <property type="entry name" value="HTH_ARSR_1"/>
    <property type="match status" value="1"/>
</dbReference>
<evidence type="ECO:0000256" key="1">
    <source>
        <dbReference type="ARBA" id="ARBA00022849"/>
    </source>
</evidence>
<dbReference type="Proteomes" id="UP000256561">
    <property type="component" value="Unassembled WGS sequence"/>
</dbReference>
<reference evidence="7" key="1">
    <citation type="submission" date="2018-08" db="EMBL/GenBank/DDBJ databases">
        <authorList>
            <person name="Zhang J."/>
            <person name="Du Z.-J."/>
        </authorList>
    </citation>
    <scope>NUCLEOTIDE SEQUENCE [LARGE SCALE GENOMIC DNA]</scope>
    <source>
        <strain evidence="7">KCTC 52655</strain>
    </source>
</reference>
<organism evidence="6 7">
    <name type="scientific">Alteromonas aestuariivivens</name>
    <dbReference type="NCBI Taxonomy" id="1938339"/>
    <lineage>
        <taxon>Bacteria</taxon>
        <taxon>Pseudomonadati</taxon>
        <taxon>Pseudomonadota</taxon>
        <taxon>Gammaproteobacteria</taxon>
        <taxon>Alteromonadales</taxon>
        <taxon>Alteromonadaceae</taxon>
        <taxon>Alteromonas/Salinimonas group</taxon>
        <taxon>Alteromonas</taxon>
    </lineage>
</organism>
<keyword evidence="1" id="KW-0059">Arsenical resistance</keyword>
<dbReference type="GO" id="GO:0046685">
    <property type="term" value="P:response to arsenic-containing substance"/>
    <property type="evidence" value="ECO:0007669"/>
    <property type="project" value="UniProtKB-KW"/>
</dbReference>
<dbReference type="AlphaFoldDB" id="A0A3D8M3A2"/>
<dbReference type="NCBIfam" id="NF007528">
    <property type="entry name" value="PRK10141.1"/>
    <property type="match status" value="1"/>
</dbReference>
<dbReference type="InterPro" id="IPR001845">
    <property type="entry name" value="HTH_ArsR_DNA-bd_dom"/>
</dbReference>
<proteinExistence type="predicted"/>
<dbReference type="CDD" id="cd00090">
    <property type="entry name" value="HTH_ARSR"/>
    <property type="match status" value="1"/>
</dbReference>
<keyword evidence="7" id="KW-1185">Reference proteome</keyword>
<comment type="caution">
    <text evidence="6">The sequence shown here is derived from an EMBL/GenBank/DDBJ whole genome shotgun (WGS) entry which is preliminary data.</text>
</comment>
<accession>A0A3D8M3A2</accession>
<dbReference type="SMART" id="SM00418">
    <property type="entry name" value="HTH_ARSR"/>
    <property type="match status" value="1"/>
</dbReference>
<dbReference type="OrthoDB" id="9793058at2"/>
<dbReference type="InterPro" id="IPR051081">
    <property type="entry name" value="HTH_MetalResp_TranReg"/>
</dbReference>
<evidence type="ECO:0000256" key="4">
    <source>
        <dbReference type="ARBA" id="ARBA00023163"/>
    </source>
</evidence>
<sequence length="110" mass="12840">MSPLILFKCLSEDTRLKIVMLLSQHTELCVCDLQVALEISQPKVSRHLAELRNCGLLEDERRGKWIYYHLHPGLPEWIMELVKLTADNNQDYLSECCTRMTPENPPKCER</sequence>
<evidence type="ECO:0000256" key="2">
    <source>
        <dbReference type="ARBA" id="ARBA00023015"/>
    </source>
</evidence>
<dbReference type="FunFam" id="1.10.10.10:FF:000279">
    <property type="entry name" value="Transcriptional regulator, ArsR family"/>
    <property type="match status" value="1"/>
</dbReference>
<dbReference type="InterPro" id="IPR011991">
    <property type="entry name" value="ArsR-like_HTH"/>
</dbReference>
<evidence type="ECO:0000256" key="3">
    <source>
        <dbReference type="ARBA" id="ARBA00023125"/>
    </source>
</evidence>
<evidence type="ECO:0000313" key="6">
    <source>
        <dbReference type="EMBL" id="RDV24096.1"/>
    </source>
</evidence>
<protein>
    <submittedName>
        <fullName evidence="6">ArsR family transcriptional regulator</fullName>
    </submittedName>
</protein>
<dbReference type="EMBL" id="QRHA01000014">
    <property type="protein sequence ID" value="RDV24096.1"/>
    <property type="molecule type" value="Genomic_DNA"/>
</dbReference>
<dbReference type="InterPro" id="IPR018334">
    <property type="entry name" value="ArsR_HTH"/>
</dbReference>
<keyword evidence="4" id="KW-0804">Transcription</keyword>
<gene>
    <name evidence="6" type="ORF">DXV75_15520</name>
</gene>
<dbReference type="Pfam" id="PF01022">
    <property type="entry name" value="HTH_5"/>
    <property type="match status" value="1"/>
</dbReference>
<feature type="domain" description="HTH arsR-type" evidence="5">
    <location>
        <begin position="1"/>
        <end position="93"/>
    </location>
</feature>
<dbReference type="GO" id="GO:0003700">
    <property type="term" value="F:DNA-binding transcription factor activity"/>
    <property type="evidence" value="ECO:0007669"/>
    <property type="project" value="InterPro"/>
</dbReference>
<dbReference type="NCBIfam" id="NF033788">
    <property type="entry name" value="HTH_metalloreg"/>
    <property type="match status" value="1"/>
</dbReference>
<dbReference type="PANTHER" id="PTHR33154">
    <property type="entry name" value="TRANSCRIPTIONAL REGULATOR, ARSR FAMILY"/>
    <property type="match status" value="1"/>
</dbReference>
<dbReference type="PRINTS" id="PR00778">
    <property type="entry name" value="HTHARSR"/>
</dbReference>